<organism evidence="1 2">
    <name type="scientific">Naganishia adeliensis</name>
    <dbReference type="NCBI Taxonomy" id="92952"/>
    <lineage>
        <taxon>Eukaryota</taxon>
        <taxon>Fungi</taxon>
        <taxon>Dikarya</taxon>
        <taxon>Basidiomycota</taxon>
        <taxon>Agaricomycotina</taxon>
        <taxon>Tremellomycetes</taxon>
        <taxon>Filobasidiales</taxon>
        <taxon>Filobasidiaceae</taxon>
        <taxon>Naganishia</taxon>
    </lineage>
</organism>
<accession>A0ACC2W6Z1</accession>
<dbReference type="Proteomes" id="UP001230649">
    <property type="component" value="Unassembled WGS sequence"/>
</dbReference>
<dbReference type="EMBL" id="JASBWS010000039">
    <property type="protein sequence ID" value="KAJ9106964.1"/>
    <property type="molecule type" value="Genomic_DNA"/>
</dbReference>
<sequence>MGAFYDEIPPRLLEWIPKQKLFFVATAALRSKEGERVPDNRRNVAGRRVDEWGFVNTSPKEMGLFNLVNANNVWYQDLTGSGVETISHLREPGNGKLTIMFLALNGGPMICRLYGTADSNLALQFLPPGDPRIKSGCRAIIELKIECVASSCGYSIPFFQYVKDRPTLDVWARKRECLDLGIPYDDSIDENQQVMTTNGTIAKRQKAMDDLLKDARATSNHKKAVKTRMKDKGLQQYWDQKNCMSLDGLPGLSNLAPVSGSSTPIPYGRVDDGGQELPTKPVNGNVASPKASYSSAEVRDIVMRERRRLSSNWQADLYIWAALLVLGMALGFGLKTPIQRVFECAVTCRP</sequence>
<evidence type="ECO:0000313" key="1">
    <source>
        <dbReference type="EMBL" id="KAJ9106964.1"/>
    </source>
</evidence>
<protein>
    <submittedName>
        <fullName evidence="1">Uncharacterized protein</fullName>
    </submittedName>
</protein>
<proteinExistence type="predicted"/>
<comment type="caution">
    <text evidence="1">The sequence shown here is derived from an EMBL/GenBank/DDBJ whole genome shotgun (WGS) entry which is preliminary data.</text>
</comment>
<evidence type="ECO:0000313" key="2">
    <source>
        <dbReference type="Proteomes" id="UP001230649"/>
    </source>
</evidence>
<name>A0ACC2W6Z1_9TREE</name>
<reference evidence="1" key="1">
    <citation type="submission" date="2023-04" db="EMBL/GenBank/DDBJ databases">
        <title>Draft Genome sequencing of Naganishia species isolated from polar environments using Oxford Nanopore Technology.</title>
        <authorList>
            <person name="Leo P."/>
            <person name="Venkateswaran K."/>
        </authorList>
    </citation>
    <scope>NUCLEOTIDE SEQUENCE</scope>
    <source>
        <strain evidence="1">MNA-CCFEE 5262</strain>
    </source>
</reference>
<gene>
    <name evidence="1" type="ORF">QFC20_003864</name>
</gene>
<keyword evidence="2" id="KW-1185">Reference proteome</keyword>